<evidence type="ECO:0000313" key="1">
    <source>
        <dbReference type="EMBL" id="SBS79994.1"/>
    </source>
</evidence>
<dbReference type="AlphaFoldDB" id="A0A1A8VHV0"/>
<accession>A0A1A8VHV0</accession>
<gene>
    <name evidence="1" type="ORF">POVCU2_0001840</name>
</gene>
<protein>
    <submittedName>
        <fullName evidence="1">PIR Superfamily Protein</fullName>
    </submittedName>
</protein>
<dbReference type="EMBL" id="FLQU01000023">
    <property type="protein sequence ID" value="SBS79994.1"/>
    <property type="molecule type" value="Genomic_DNA"/>
</dbReference>
<sequence>MSPSRQLQYAVTDEDLPADKFDKEFNEHLNINELNNVLDYEDYSDKIEKWVENFHSKLIPYYLKNWNKSKDKNFRDKLCRDFNYWLRDVIDKVKKKVKNTSKADAMVDKITQRAKLIFRDDLVYKCPLDIRGTEEERYIKKELDNYCENRDSFENKLTSYDHTMCEKYKNYISYAKNKFIHFFSYRSIENIDYLKINENCNFDKRCGIFPQIQCYSNKNKVIKEVLSSENELCVSSIKYFPPAPLQEGDQESTESSRSLKKILSVSTPVAGAIAFSVVLFKLAPVGSLLNRGKSNLNPLKDDFDQPETQDFLNSQDFLGTNPENSMYQIAYHTT</sequence>
<dbReference type="Pfam" id="PF05795">
    <property type="entry name" value="Plasmodium_Vir"/>
    <property type="match status" value="1"/>
</dbReference>
<evidence type="ECO:0000313" key="2">
    <source>
        <dbReference type="Proteomes" id="UP000078560"/>
    </source>
</evidence>
<reference evidence="2" key="1">
    <citation type="submission" date="2016-05" db="EMBL/GenBank/DDBJ databases">
        <authorList>
            <person name="Naeem Raeece"/>
        </authorList>
    </citation>
    <scope>NUCLEOTIDE SEQUENCE [LARGE SCALE GENOMIC DNA]</scope>
</reference>
<dbReference type="InterPro" id="IPR008780">
    <property type="entry name" value="Plasmodium_Vir"/>
</dbReference>
<proteinExistence type="predicted"/>
<name>A0A1A8VHV0_PLAOA</name>
<dbReference type="Proteomes" id="UP000078560">
    <property type="component" value="Unassembled WGS sequence"/>
</dbReference>
<organism evidence="1 2">
    <name type="scientific">Plasmodium ovale curtisi</name>
    <dbReference type="NCBI Taxonomy" id="864141"/>
    <lineage>
        <taxon>Eukaryota</taxon>
        <taxon>Sar</taxon>
        <taxon>Alveolata</taxon>
        <taxon>Apicomplexa</taxon>
        <taxon>Aconoidasida</taxon>
        <taxon>Haemosporida</taxon>
        <taxon>Plasmodiidae</taxon>
        <taxon>Plasmodium</taxon>
        <taxon>Plasmodium (Plasmodium)</taxon>
    </lineage>
</organism>